<keyword evidence="3" id="KW-1185">Reference proteome</keyword>
<evidence type="ECO:0000313" key="2">
    <source>
        <dbReference type="EMBL" id="ACL34437.1"/>
    </source>
</evidence>
<sequence>MNPNIVREVNLVKIIGNFKKGFYNILLNFSYVTKLIGIIYNKIY</sequence>
<geneLocation type="plasmid" evidence="2 3">
    <name>PBr_lp25</name>
</geneLocation>
<keyword evidence="1" id="KW-1133">Transmembrane helix</keyword>
<evidence type="ECO:0000313" key="3">
    <source>
        <dbReference type="Proteomes" id="UP000006103"/>
    </source>
</evidence>
<protein>
    <submittedName>
        <fullName evidence="2">Uncharacterized protein</fullName>
    </submittedName>
</protein>
<evidence type="ECO:0000256" key="1">
    <source>
        <dbReference type="SAM" id="Phobius"/>
    </source>
</evidence>
<dbReference type="AlphaFoldDB" id="B8F0J6"/>
<name>B8F0J6_BORGR</name>
<keyword evidence="1" id="KW-0812">Transmembrane</keyword>
<accession>B8F0J6</accession>
<organism evidence="2 3">
    <name type="scientific">Borreliella garinii PBr</name>
    <dbReference type="NCBI Taxonomy" id="498743"/>
    <lineage>
        <taxon>Bacteria</taxon>
        <taxon>Pseudomonadati</taxon>
        <taxon>Spirochaetota</taxon>
        <taxon>Spirochaetia</taxon>
        <taxon>Spirochaetales</taxon>
        <taxon>Borreliaceae</taxon>
        <taxon>Borreliella</taxon>
    </lineage>
</organism>
<keyword evidence="1" id="KW-0472">Membrane</keyword>
<feature type="transmembrane region" description="Helical" evidence="1">
    <location>
        <begin position="21"/>
        <end position="40"/>
    </location>
</feature>
<keyword evidence="2" id="KW-0614">Plasmid</keyword>
<gene>
    <name evidence="2" type="ORF">BGAPBR_E0016</name>
</gene>
<reference evidence="2" key="1">
    <citation type="submission" date="2008-12" db="EMBL/GenBank/DDBJ databases">
        <authorList>
            <person name="Fraser-Liggett C.M."/>
            <person name="Mongodin E.F."/>
            <person name="Casjens B."/>
            <person name="Dunn J."/>
            <person name="Luft B."/>
            <person name="Qiu W."/>
            <person name="Schutzer S."/>
            <person name="Sebastian Y."/>
        </authorList>
    </citation>
    <scope>NUCLEOTIDE SEQUENCE [LARGE SCALE GENOMIC DNA]</scope>
    <source>
        <strain evidence="2">PBr</strain>
        <plasmid evidence="2">PBr_lp25</plasmid>
    </source>
</reference>
<dbReference type="Proteomes" id="UP000006103">
    <property type="component" value="Plasmid PBr_lp25"/>
</dbReference>
<proteinExistence type="predicted"/>
<dbReference type="EMBL" id="CP001301">
    <property type="protein sequence ID" value="ACL34437.1"/>
    <property type="molecule type" value="Genomic_DNA"/>
</dbReference>